<dbReference type="AlphaFoldDB" id="A0A151NKH9"/>
<feature type="compositionally biased region" description="Basic and acidic residues" evidence="1">
    <location>
        <begin position="78"/>
        <end position="92"/>
    </location>
</feature>
<name>A0A151NKH9_ALLMI</name>
<evidence type="ECO:0000313" key="2">
    <source>
        <dbReference type="EMBL" id="KYO37303.1"/>
    </source>
</evidence>
<accession>A0A151NKH9</accession>
<feature type="region of interest" description="Disordered" evidence="1">
    <location>
        <begin position="29"/>
        <end position="92"/>
    </location>
</feature>
<proteinExistence type="predicted"/>
<dbReference type="Proteomes" id="UP000050525">
    <property type="component" value="Unassembled WGS sequence"/>
</dbReference>
<evidence type="ECO:0000256" key="1">
    <source>
        <dbReference type="SAM" id="MobiDB-lite"/>
    </source>
</evidence>
<organism evidence="2 3">
    <name type="scientific">Alligator mississippiensis</name>
    <name type="common">American alligator</name>
    <dbReference type="NCBI Taxonomy" id="8496"/>
    <lineage>
        <taxon>Eukaryota</taxon>
        <taxon>Metazoa</taxon>
        <taxon>Chordata</taxon>
        <taxon>Craniata</taxon>
        <taxon>Vertebrata</taxon>
        <taxon>Euteleostomi</taxon>
        <taxon>Archelosauria</taxon>
        <taxon>Archosauria</taxon>
        <taxon>Crocodylia</taxon>
        <taxon>Alligatoridae</taxon>
        <taxon>Alligatorinae</taxon>
        <taxon>Alligator</taxon>
    </lineage>
</organism>
<reference evidence="2 3" key="1">
    <citation type="journal article" date="2012" name="Genome Biol.">
        <title>Sequencing three crocodilian genomes to illuminate the evolution of archosaurs and amniotes.</title>
        <authorList>
            <person name="St John J.A."/>
            <person name="Braun E.L."/>
            <person name="Isberg S.R."/>
            <person name="Miles L.G."/>
            <person name="Chong A.Y."/>
            <person name="Gongora J."/>
            <person name="Dalzell P."/>
            <person name="Moran C."/>
            <person name="Bed'hom B."/>
            <person name="Abzhanov A."/>
            <person name="Burgess S.C."/>
            <person name="Cooksey A.M."/>
            <person name="Castoe T.A."/>
            <person name="Crawford N.G."/>
            <person name="Densmore L.D."/>
            <person name="Drew J.C."/>
            <person name="Edwards S.V."/>
            <person name="Faircloth B.C."/>
            <person name="Fujita M.K."/>
            <person name="Greenwold M.J."/>
            <person name="Hoffmann F.G."/>
            <person name="Howard J.M."/>
            <person name="Iguchi T."/>
            <person name="Janes D.E."/>
            <person name="Khan S.Y."/>
            <person name="Kohno S."/>
            <person name="de Koning A.J."/>
            <person name="Lance S.L."/>
            <person name="McCarthy F.M."/>
            <person name="McCormack J.E."/>
            <person name="Merchant M.E."/>
            <person name="Peterson D.G."/>
            <person name="Pollock D.D."/>
            <person name="Pourmand N."/>
            <person name="Raney B.J."/>
            <person name="Roessler K.A."/>
            <person name="Sanford J.R."/>
            <person name="Sawyer R.H."/>
            <person name="Schmidt C.J."/>
            <person name="Triplett E.W."/>
            <person name="Tuberville T.D."/>
            <person name="Venegas-Anaya M."/>
            <person name="Howard J.T."/>
            <person name="Jarvis E.D."/>
            <person name="Guillette L.J.Jr."/>
            <person name="Glenn T.C."/>
            <person name="Green R.E."/>
            <person name="Ray D.A."/>
        </authorList>
    </citation>
    <scope>NUCLEOTIDE SEQUENCE [LARGE SCALE GENOMIC DNA]</scope>
    <source>
        <strain evidence="2">KSC_2009_1</strain>
    </source>
</reference>
<sequence>MDLQKSRLLLRVQLGPQVAQAPILPVTHPPRINLQQTRSPPSGPGSLTPALLTLQQKESGHAWTSGDRGMEEMQETTHGPRESREAGKDFTS</sequence>
<evidence type="ECO:0000313" key="3">
    <source>
        <dbReference type="Proteomes" id="UP000050525"/>
    </source>
</evidence>
<keyword evidence="3" id="KW-1185">Reference proteome</keyword>
<comment type="caution">
    <text evidence="2">The sequence shown here is derived from an EMBL/GenBank/DDBJ whole genome shotgun (WGS) entry which is preliminary data.</text>
</comment>
<gene>
    <name evidence="2" type="ORF">Y1Q_0010575</name>
</gene>
<protein>
    <submittedName>
        <fullName evidence="2">Uncharacterized protein</fullName>
    </submittedName>
</protein>
<dbReference type="EMBL" id="AKHW03002781">
    <property type="protein sequence ID" value="KYO37303.1"/>
    <property type="molecule type" value="Genomic_DNA"/>
</dbReference>